<evidence type="ECO:0000313" key="4">
    <source>
        <dbReference type="Proteomes" id="UP000215902"/>
    </source>
</evidence>
<dbReference type="PANTHER" id="PTHR23320:SF165">
    <property type="entry name" value="MARVEL DOMAIN-CONTAINING PROTEIN"/>
    <property type="match status" value="1"/>
</dbReference>
<feature type="compositionally biased region" description="Low complexity" evidence="1">
    <location>
        <begin position="223"/>
        <end position="258"/>
    </location>
</feature>
<protein>
    <submittedName>
        <fullName evidence="3">Uncharacterized protein</fullName>
    </submittedName>
</protein>
<proteinExistence type="predicted"/>
<comment type="caution">
    <text evidence="3">The sequence shown here is derived from an EMBL/GenBank/DDBJ whole genome shotgun (WGS) entry which is preliminary data.</text>
</comment>
<evidence type="ECO:0000256" key="2">
    <source>
        <dbReference type="SAM" id="Phobius"/>
    </source>
</evidence>
<keyword evidence="2" id="KW-1133">Transmembrane helix</keyword>
<organism evidence="3 4">
    <name type="scientific">Macrostomum lignano</name>
    <dbReference type="NCBI Taxonomy" id="282301"/>
    <lineage>
        <taxon>Eukaryota</taxon>
        <taxon>Metazoa</taxon>
        <taxon>Spiralia</taxon>
        <taxon>Lophotrochozoa</taxon>
        <taxon>Platyhelminthes</taxon>
        <taxon>Rhabditophora</taxon>
        <taxon>Macrostomorpha</taxon>
        <taxon>Macrostomida</taxon>
        <taxon>Macrostomidae</taxon>
        <taxon>Macrostomum</taxon>
    </lineage>
</organism>
<accession>A0A267EBA1</accession>
<feature type="region of interest" description="Disordered" evidence="1">
    <location>
        <begin position="223"/>
        <end position="285"/>
    </location>
</feature>
<keyword evidence="2" id="KW-0812">Transmembrane</keyword>
<keyword evidence="2" id="KW-0472">Membrane</keyword>
<feature type="transmembrane region" description="Helical" evidence="2">
    <location>
        <begin position="107"/>
        <end position="131"/>
    </location>
</feature>
<dbReference type="AlphaFoldDB" id="A0A267EBA1"/>
<reference evidence="3 4" key="1">
    <citation type="submission" date="2017-06" db="EMBL/GenBank/DDBJ databases">
        <title>A platform for efficient transgenesis in Macrostomum lignano, a flatworm model organism for stem cell research.</title>
        <authorList>
            <person name="Berezikov E."/>
        </authorList>
    </citation>
    <scope>NUCLEOTIDE SEQUENCE [LARGE SCALE GENOMIC DNA]</scope>
    <source>
        <strain evidence="3">DV1</strain>
        <tissue evidence="3">Whole organism</tissue>
    </source>
</reference>
<feature type="transmembrane region" description="Helical" evidence="2">
    <location>
        <begin position="41"/>
        <end position="62"/>
    </location>
</feature>
<dbReference type="EMBL" id="NIVC01002325">
    <property type="protein sequence ID" value="PAA58855.1"/>
    <property type="molecule type" value="Genomic_DNA"/>
</dbReference>
<name>A0A267EBA1_9PLAT</name>
<dbReference type="PANTHER" id="PTHR23320">
    <property type="entry name" value="MEMBRANE-SPANNING 4-DOMAINS SUBFAMILY A MS4A -RELATED"/>
    <property type="match status" value="1"/>
</dbReference>
<evidence type="ECO:0000313" key="3">
    <source>
        <dbReference type="EMBL" id="PAA58855.1"/>
    </source>
</evidence>
<gene>
    <name evidence="3" type="ORF">BOX15_Mlig011713g2</name>
</gene>
<dbReference type="Proteomes" id="UP000215902">
    <property type="component" value="Unassembled WGS sequence"/>
</dbReference>
<keyword evidence="4" id="KW-1185">Reference proteome</keyword>
<feature type="transmembrane region" description="Helical" evidence="2">
    <location>
        <begin position="74"/>
        <end position="95"/>
    </location>
</feature>
<sequence length="285" mass="29689">PQSQAVPLVTPQVVTGAPAAPSGPTNYASRLPPWVLRGHRIMGLLQLLTGGLLLVIGIFGLADGFSIVMKRRGYYYFRVSSAGLWTGPFVMAAGISGMSAARNGCGCALGCVITCLVLSIIASVAAFFAMVSSSVTSVFNQHLMDQYTATSGSRDDVDVAFRKAYAISVVCALLCALDFVLAIVHSAFACRASCCCVPPVASSQQPQQVIYLAQPGYPGQQAGYPGQQAGYPGQQAGYPGQQAGYPGQQAGYPGQQAGSSAYQFADCPPPYEQSAGEAEKVRPTP</sequence>
<feature type="transmembrane region" description="Helical" evidence="2">
    <location>
        <begin position="164"/>
        <end position="188"/>
    </location>
</feature>
<dbReference type="InterPro" id="IPR030417">
    <property type="entry name" value="MS4A"/>
</dbReference>
<evidence type="ECO:0000256" key="1">
    <source>
        <dbReference type="SAM" id="MobiDB-lite"/>
    </source>
</evidence>
<feature type="non-terminal residue" evidence="3">
    <location>
        <position position="1"/>
    </location>
</feature>